<keyword evidence="1" id="KW-0472">Membrane</keyword>
<organism evidence="3 4">
    <name type="scientific">Corynebacterium macginleyi</name>
    <dbReference type="NCBI Taxonomy" id="38290"/>
    <lineage>
        <taxon>Bacteria</taxon>
        <taxon>Bacillati</taxon>
        <taxon>Actinomycetota</taxon>
        <taxon>Actinomycetes</taxon>
        <taxon>Mycobacteriales</taxon>
        <taxon>Corynebacteriaceae</taxon>
        <taxon>Corynebacterium</taxon>
    </lineage>
</organism>
<evidence type="ECO:0000313" key="2">
    <source>
        <dbReference type="EMBL" id="MBM0243218.1"/>
    </source>
</evidence>
<feature type="transmembrane region" description="Helical" evidence="1">
    <location>
        <begin position="15"/>
        <end position="36"/>
    </location>
</feature>
<dbReference type="EMBL" id="JAACBX020000001">
    <property type="protein sequence ID" value="MBM0243218.1"/>
    <property type="molecule type" value="Genomic_DNA"/>
</dbReference>
<feature type="transmembrane region" description="Helical" evidence="1">
    <location>
        <begin position="88"/>
        <end position="108"/>
    </location>
</feature>
<dbReference type="Proteomes" id="UP000270649">
    <property type="component" value="Unassembled WGS sequence"/>
</dbReference>
<dbReference type="AlphaFoldDB" id="A0A3M0GFN2"/>
<keyword evidence="1" id="KW-1133">Transmembrane helix</keyword>
<evidence type="ECO:0000313" key="4">
    <source>
        <dbReference type="Proteomes" id="UP000270649"/>
    </source>
</evidence>
<proteinExistence type="predicted"/>
<sequence>MTTSLPAAVTRRKRLVLGGDVFLGLSIVAAALHFFALGLSNLLWPIAGIAATFCTMRLRHSIRHLDAPTTEMDEYELRLHTEARDKGLKTAVSTSIALFLVAGATASVLRFFGAEQVAMEEATSGNNIAIFFAKLIYLQLLWVPFAVVKELATKLNTDELRSAEN</sequence>
<name>A0A3M0GFN2_9CORY</name>
<evidence type="ECO:0000256" key="1">
    <source>
        <dbReference type="SAM" id="Phobius"/>
    </source>
</evidence>
<evidence type="ECO:0000313" key="5">
    <source>
        <dbReference type="Proteomes" id="UP001518680"/>
    </source>
</evidence>
<comment type="caution">
    <text evidence="3">The sequence shown here is derived from an EMBL/GenBank/DDBJ whole genome shotgun (WGS) entry which is preliminary data.</text>
</comment>
<accession>A0A3M0GFN2</accession>
<keyword evidence="1" id="KW-0812">Transmembrane</keyword>
<reference evidence="3 4" key="1">
    <citation type="submission" date="2018-10" db="EMBL/GenBank/DDBJ databases">
        <title>Corynebacterium macginleyi genome sequencing and assembly of the type strain and two clinical samples.</title>
        <authorList>
            <person name="Bernier A.-M."/>
            <person name="Bernard K."/>
        </authorList>
    </citation>
    <scope>NUCLEOTIDE SEQUENCE [LARGE SCALE GENOMIC DNA]</scope>
    <source>
        <strain evidence="3 4">NML 120205</strain>
    </source>
</reference>
<protein>
    <submittedName>
        <fullName evidence="3">Uncharacterized protein</fullName>
    </submittedName>
</protein>
<dbReference type="RefSeq" id="WP_121927565.1">
    <property type="nucleotide sequence ID" value="NZ_JAACBX020000001.1"/>
</dbReference>
<evidence type="ECO:0000313" key="3">
    <source>
        <dbReference type="EMBL" id="RMB63108.1"/>
    </source>
</evidence>
<dbReference type="Proteomes" id="UP001518680">
    <property type="component" value="Unassembled WGS sequence"/>
</dbReference>
<feature type="transmembrane region" description="Helical" evidence="1">
    <location>
        <begin position="128"/>
        <end position="148"/>
    </location>
</feature>
<gene>
    <name evidence="3" type="ORF">D9543_03745</name>
    <name evidence="2" type="ORF">GWO63_002725</name>
</gene>
<keyword evidence="5" id="KW-1185">Reference proteome</keyword>
<reference evidence="2 5" key="2">
    <citation type="submission" date="2021-01" db="EMBL/GenBank/DDBJ databases">
        <title>Complete genome sequences of Corynebacterium macginleyi strains isolated from infectious keratitis.</title>
        <authorList>
            <person name="Sagerfors S."/>
            <person name="Poehlein A."/>
            <person name="Soderquist B."/>
            <person name="Bruggemann H."/>
        </authorList>
    </citation>
    <scope>NUCLEOTIDE SEQUENCE [LARGE SCALE GENOMIC DNA]</scope>
    <source>
        <strain evidence="2 5">12T220</strain>
    </source>
</reference>
<dbReference type="EMBL" id="REGC01000003">
    <property type="protein sequence ID" value="RMB63108.1"/>
    <property type="molecule type" value="Genomic_DNA"/>
</dbReference>